<comment type="caution">
    <text evidence="1">The sequence shown here is derived from an EMBL/GenBank/DDBJ whole genome shotgun (WGS) entry which is preliminary data.</text>
</comment>
<dbReference type="OrthoDB" id="3371391at2"/>
<evidence type="ECO:0000313" key="2">
    <source>
        <dbReference type="Proteomes" id="UP000285744"/>
    </source>
</evidence>
<dbReference type="AlphaFoldDB" id="A0A420ESI2"/>
<evidence type="ECO:0000313" key="1">
    <source>
        <dbReference type="EMBL" id="RKF23638.1"/>
    </source>
</evidence>
<dbReference type="EMBL" id="RAQQ01000038">
    <property type="protein sequence ID" value="RKF23638.1"/>
    <property type="molecule type" value="Genomic_DNA"/>
</dbReference>
<dbReference type="Proteomes" id="UP000285744">
    <property type="component" value="Unassembled WGS sequence"/>
</dbReference>
<name>A0A420ESI2_9ACTN</name>
<protein>
    <submittedName>
        <fullName evidence="1">Uncharacterized protein</fullName>
    </submittedName>
</protein>
<sequence>MGTPCYIGAVSPHTPHLVHARYVLFDGHPAVVLPTLAVIWSRHAHQDTAALITAILANDWEHLDPDITATTRSAFVGQQAVPGVGMTLASTTNGAVDVPEPVTVFPLCHVGHLDVEWVYLIEADTATIGVHTSDGTRTGTYQLVACLDPTAARERGAVGPCGPRPAAGAPR</sequence>
<organism evidence="1 2">
    <name type="scientific">Micromonospora globbae</name>
    <dbReference type="NCBI Taxonomy" id="1894969"/>
    <lineage>
        <taxon>Bacteria</taxon>
        <taxon>Bacillati</taxon>
        <taxon>Actinomycetota</taxon>
        <taxon>Actinomycetes</taxon>
        <taxon>Micromonosporales</taxon>
        <taxon>Micromonosporaceae</taxon>
        <taxon>Micromonospora</taxon>
    </lineage>
</organism>
<gene>
    <name evidence="1" type="ORF">D7I43_30345</name>
</gene>
<proteinExistence type="predicted"/>
<dbReference type="RefSeq" id="WP_120332008.1">
    <property type="nucleotide sequence ID" value="NZ_RAQQ01000038.1"/>
</dbReference>
<accession>A0A420ESI2</accession>
<reference evidence="1 2" key="1">
    <citation type="journal article" date="2018" name="Int. J. Syst. Evol. Microbiol.">
        <title>Micromonospora globbae sp. nov., an endophytic actinomycete isolated from roots of Globba winitii C. H. Wright.</title>
        <authorList>
            <person name="Kuncharoen N."/>
            <person name="Pittayakhajonwut P."/>
            <person name="Tanasupawat S."/>
        </authorList>
    </citation>
    <scope>NUCLEOTIDE SEQUENCE [LARGE SCALE GENOMIC DNA]</scope>
    <source>
        <strain evidence="1 2">WPS1-2</strain>
    </source>
</reference>